<evidence type="ECO:0000256" key="1">
    <source>
        <dbReference type="ARBA" id="ARBA00009981"/>
    </source>
</evidence>
<comment type="similarity">
    <text evidence="1 2">Belongs to the phD/YefM antitoxin family.</text>
</comment>
<protein>
    <recommendedName>
        <fullName evidence="2">Antitoxin</fullName>
    </recommendedName>
</protein>
<reference evidence="3 4" key="2">
    <citation type="journal article" date="2021" name="AMB Express">
        <title>Isolation and characterisation of Methylocystis spp. for poly-3-hydroxybutyrate production using waste methane feedstocks.</title>
        <authorList>
            <person name="Rumah B.L."/>
            <person name="Stead C.E."/>
            <person name="Claxton Stevens B.H."/>
            <person name="Minton N.P."/>
            <person name="Grosse-Honebrink A."/>
            <person name="Zhang Y."/>
        </authorList>
    </citation>
    <scope>NUCLEOTIDE SEQUENCE [LARGE SCALE GENOMIC DNA]</scope>
    <source>
        <strain evidence="3 4">BRCS1</strain>
    </source>
</reference>
<accession>A0ABX6EKC3</accession>
<dbReference type="InterPro" id="IPR036165">
    <property type="entry name" value="YefM-like_sf"/>
</dbReference>
<dbReference type="EMBL" id="CP044328">
    <property type="protein sequence ID" value="QGM94930.1"/>
    <property type="molecule type" value="Genomic_DNA"/>
</dbReference>
<proteinExistence type="inferred from homology"/>
<dbReference type="Gene3D" id="3.40.1620.10">
    <property type="entry name" value="YefM-like domain"/>
    <property type="match status" value="1"/>
</dbReference>
<reference evidence="4" key="1">
    <citation type="submission" date="2019-09" db="EMBL/GenBank/DDBJ databases">
        <title>Isolation and complete genome sequencing of Methylocystis species.</title>
        <authorList>
            <person name="Rumah B.L."/>
            <person name="Stead C.E."/>
            <person name="Stevens B.C."/>
            <person name="Minton N.P."/>
            <person name="Grosse-Honebrink A."/>
            <person name="Zhang Y."/>
        </authorList>
    </citation>
    <scope>NUCLEOTIDE SEQUENCE [LARGE SCALE GENOMIC DNA]</scope>
    <source>
        <strain evidence="4">BRCS1</strain>
    </source>
</reference>
<dbReference type="SUPFAM" id="SSF143120">
    <property type="entry name" value="YefM-like"/>
    <property type="match status" value="1"/>
</dbReference>
<dbReference type="InterPro" id="IPR006442">
    <property type="entry name" value="Antitoxin_Phd/YefM"/>
</dbReference>
<keyword evidence="4" id="KW-1185">Reference proteome</keyword>
<dbReference type="NCBIfam" id="TIGR01552">
    <property type="entry name" value="phd_fam"/>
    <property type="match status" value="1"/>
</dbReference>
<sequence length="91" mass="10457">MTIFEAAMSSYPIAKAKEQLSRLIDAALAGETVTITRHGKPVVELRPSTPDEAPKRMTKADLERLRKRRDERPPLREDAVTLIRRMRDEEE</sequence>
<gene>
    <name evidence="3" type="ORF">F7D13_13350</name>
</gene>
<dbReference type="Proteomes" id="UP000424673">
    <property type="component" value="Chromosome"/>
</dbReference>
<evidence type="ECO:0000313" key="3">
    <source>
        <dbReference type="EMBL" id="QGM94930.1"/>
    </source>
</evidence>
<evidence type="ECO:0000313" key="4">
    <source>
        <dbReference type="Proteomes" id="UP000424673"/>
    </source>
</evidence>
<evidence type="ECO:0000256" key="2">
    <source>
        <dbReference type="RuleBase" id="RU362080"/>
    </source>
</evidence>
<dbReference type="Pfam" id="PF02604">
    <property type="entry name" value="PhdYeFM_antitox"/>
    <property type="match status" value="1"/>
</dbReference>
<comment type="function">
    <text evidence="2">Antitoxin component of a type II toxin-antitoxin (TA) system.</text>
</comment>
<organism evidence="3 4">
    <name type="scientific">Methylocystis rosea</name>
    <dbReference type="NCBI Taxonomy" id="173366"/>
    <lineage>
        <taxon>Bacteria</taxon>
        <taxon>Pseudomonadati</taxon>
        <taxon>Pseudomonadota</taxon>
        <taxon>Alphaproteobacteria</taxon>
        <taxon>Hyphomicrobiales</taxon>
        <taxon>Methylocystaceae</taxon>
        <taxon>Methylocystis</taxon>
    </lineage>
</organism>
<name>A0ABX6EKC3_9HYPH</name>